<dbReference type="AlphaFoldDB" id="A0A8X6WEP0"/>
<organism evidence="1 2">
    <name type="scientific">Trichonephila clavipes</name>
    <name type="common">Golden silk orbweaver</name>
    <name type="synonym">Nephila clavipes</name>
    <dbReference type="NCBI Taxonomy" id="2585209"/>
    <lineage>
        <taxon>Eukaryota</taxon>
        <taxon>Metazoa</taxon>
        <taxon>Ecdysozoa</taxon>
        <taxon>Arthropoda</taxon>
        <taxon>Chelicerata</taxon>
        <taxon>Arachnida</taxon>
        <taxon>Araneae</taxon>
        <taxon>Araneomorphae</taxon>
        <taxon>Entelegynae</taxon>
        <taxon>Araneoidea</taxon>
        <taxon>Nephilidae</taxon>
        <taxon>Trichonephila</taxon>
    </lineage>
</organism>
<dbReference type="EMBL" id="BMAU01021418">
    <property type="protein sequence ID" value="GFY33637.1"/>
    <property type="molecule type" value="Genomic_DNA"/>
</dbReference>
<comment type="caution">
    <text evidence="1">The sequence shown here is derived from an EMBL/GenBank/DDBJ whole genome shotgun (WGS) entry which is preliminary data.</text>
</comment>
<reference evidence="1" key="1">
    <citation type="submission" date="2020-08" db="EMBL/GenBank/DDBJ databases">
        <title>Multicomponent nature underlies the extraordinary mechanical properties of spider dragline silk.</title>
        <authorList>
            <person name="Kono N."/>
            <person name="Nakamura H."/>
            <person name="Mori M."/>
            <person name="Yoshida Y."/>
            <person name="Ohtoshi R."/>
            <person name="Malay A.D."/>
            <person name="Moran D.A.P."/>
            <person name="Tomita M."/>
            <person name="Numata K."/>
            <person name="Arakawa K."/>
        </authorList>
    </citation>
    <scope>NUCLEOTIDE SEQUENCE</scope>
</reference>
<sequence length="116" mass="13551">MHLHIGPKFAEFLPKTDTKVPSHFAHSTEKAPHGFYFGHLIKYEGMSFRVTRWSQSSIAHRRPCKKLKLLSAAFQEIVQCFKSFKARSRPCAQTQLIRDSKRPWLRSLGWMKGKKH</sequence>
<protein>
    <submittedName>
        <fullName evidence="1">Uncharacterized protein</fullName>
    </submittedName>
</protein>
<accession>A0A8X6WEP0</accession>
<gene>
    <name evidence="1" type="ORF">TNCV_4593491</name>
</gene>
<evidence type="ECO:0000313" key="2">
    <source>
        <dbReference type="Proteomes" id="UP000887159"/>
    </source>
</evidence>
<keyword evidence="2" id="KW-1185">Reference proteome</keyword>
<evidence type="ECO:0000313" key="1">
    <source>
        <dbReference type="EMBL" id="GFY33637.1"/>
    </source>
</evidence>
<name>A0A8X6WEP0_TRICX</name>
<proteinExistence type="predicted"/>
<dbReference type="Proteomes" id="UP000887159">
    <property type="component" value="Unassembled WGS sequence"/>
</dbReference>